<dbReference type="Proteomes" id="UP000243887">
    <property type="component" value="Unassembled WGS sequence"/>
</dbReference>
<dbReference type="EMBL" id="FORU01000004">
    <property type="protein sequence ID" value="SFJ22978.1"/>
    <property type="molecule type" value="Genomic_DNA"/>
</dbReference>
<gene>
    <name evidence="1" type="ORF">SAMN04487893_104186</name>
</gene>
<dbReference type="OrthoDB" id="1449758at2"/>
<reference evidence="2" key="1">
    <citation type="submission" date="2016-10" db="EMBL/GenBank/DDBJ databases">
        <authorList>
            <person name="Varghese N."/>
            <person name="Submissions S."/>
        </authorList>
    </citation>
    <scope>NUCLEOTIDE SEQUENCE [LARGE SCALE GENOMIC DNA]</scope>
    <source>
        <strain evidence="2">DSM 26542</strain>
    </source>
</reference>
<evidence type="ECO:0000313" key="2">
    <source>
        <dbReference type="Proteomes" id="UP000243887"/>
    </source>
</evidence>
<accession>A0A1I3PN40</accession>
<keyword evidence="2" id="KW-1185">Reference proteome</keyword>
<evidence type="ECO:0000313" key="1">
    <source>
        <dbReference type="EMBL" id="SFJ22978.1"/>
    </source>
</evidence>
<organism evidence="1 2">
    <name type="scientific">Myroides guanonis</name>
    <dbReference type="NCBI Taxonomy" id="1150112"/>
    <lineage>
        <taxon>Bacteria</taxon>
        <taxon>Pseudomonadati</taxon>
        <taxon>Bacteroidota</taxon>
        <taxon>Flavobacteriia</taxon>
        <taxon>Flavobacteriales</taxon>
        <taxon>Flavobacteriaceae</taxon>
        <taxon>Myroides</taxon>
    </lineage>
</organism>
<dbReference type="AlphaFoldDB" id="A0A1I3PN40"/>
<dbReference type="RefSeq" id="WP_090678474.1">
    <property type="nucleotide sequence ID" value="NZ_FORU01000004.1"/>
</dbReference>
<sequence>MSILSFEKEFKEYFKELNTPLKVFLAKEYRKSNRNSYYGFFDDFLLKYGIVSFNSVPFVDGPKFIPYLNCREKNIFNLSGGMTDITKMPHTLLEANRLIAKYLIDKLNATSVNTYENWSEY</sequence>
<name>A0A1I3PN40_9FLAO</name>
<protein>
    <submittedName>
        <fullName evidence="1">Uncharacterized protein</fullName>
    </submittedName>
</protein>
<dbReference type="STRING" id="1150112.SAMN04487893_104186"/>
<proteinExistence type="predicted"/>